<dbReference type="AlphaFoldDB" id="B9XCF8"/>
<proteinExistence type="predicted"/>
<keyword evidence="3" id="KW-1185">Reference proteome</keyword>
<evidence type="ECO:0000313" key="2">
    <source>
        <dbReference type="EMBL" id="EEF62626.1"/>
    </source>
</evidence>
<evidence type="ECO:0000256" key="1">
    <source>
        <dbReference type="SAM" id="MobiDB-lite"/>
    </source>
</evidence>
<protein>
    <submittedName>
        <fullName evidence="2">Uncharacterized protein</fullName>
    </submittedName>
</protein>
<dbReference type="Proteomes" id="UP000003688">
    <property type="component" value="Unassembled WGS sequence"/>
</dbReference>
<organism evidence="2 3">
    <name type="scientific">Pedosphaera parvula (strain Ellin514)</name>
    <dbReference type="NCBI Taxonomy" id="320771"/>
    <lineage>
        <taxon>Bacteria</taxon>
        <taxon>Pseudomonadati</taxon>
        <taxon>Verrucomicrobiota</taxon>
        <taxon>Pedosphaerae</taxon>
        <taxon>Pedosphaerales</taxon>
        <taxon>Pedosphaeraceae</taxon>
        <taxon>Pedosphaera</taxon>
    </lineage>
</organism>
<dbReference type="STRING" id="320771.Cflav_PD5261"/>
<sequence>MIEKYEFCGGQEMEKVAINLRSLISEKGDLPVRKDGVGKEPPAPLHGYGQS</sequence>
<evidence type="ECO:0000313" key="3">
    <source>
        <dbReference type="Proteomes" id="UP000003688"/>
    </source>
</evidence>
<reference evidence="2 3" key="1">
    <citation type="journal article" date="2011" name="J. Bacteriol.">
        <title>Genome sequence of 'Pedosphaera parvula' Ellin514, an aerobic Verrucomicrobial isolate from pasture soil.</title>
        <authorList>
            <person name="Kant R."/>
            <person name="van Passel M.W."/>
            <person name="Sangwan P."/>
            <person name="Palva A."/>
            <person name="Lucas S."/>
            <person name="Copeland A."/>
            <person name="Lapidus A."/>
            <person name="Glavina Del Rio T."/>
            <person name="Dalin E."/>
            <person name="Tice H."/>
            <person name="Bruce D."/>
            <person name="Goodwin L."/>
            <person name="Pitluck S."/>
            <person name="Chertkov O."/>
            <person name="Larimer F.W."/>
            <person name="Land M.L."/>
            <person name="Hauser L."/>
            <person name="Brettin T.S."/>
            <person name="Detter J.C."/>
            <person name="Han S."/>
            <person name="de Vos W.M."/>
            <person name="Janssen P.H."/>
            <person name="Smidt H."/>
        </authorList>
    </citation>
    <scope>NUCLEOTIDE SEQUENCE [LARGE SCALE GENOMIC DNA]</scope>
    <source>
        <strain evidence="2 3">Ellin514</strain>
    </source>
</reference>
<accession>B9XCF8</accession>
<gene>
    <name evidence="2" type="ORF">Cflav_PD5261</name>
</gene>
<dbReference type="EMBL" id="ABOX02000004">
    <property type="protein sequence ID" value="EEF62626.1"/>
    <property type="molecule type" value="Genomic_DNA"/>
</dbReference>
<feature type="region of interest" description="Disordered" evidence="1">
    <location>
        <begin position="29"/>
        <end position="51"/>
    </location>
</feature>
<feature type="compositionally biased region" description="Basic and acidic residues" evidence="1">
    <location>
        <begin position="29"/>
        <end position="38"/>
    </location>
</feature>
<name>B9XCF8_PEDPL</name>
<comment type="caution">
    <text evidence="2">The sequence shown here is derived from an EMBL/GenBank/DDBJ whole genome shotgun (WGS) entry which is preliminary data.</text>
</comment>